<dbReference type="EMBL" id="JXSX01000001">
    <property type="protein sequence ID" value="KIR66008.1"/>
    <property type="molecule type" value="Genomic_DNA"/>
</dbReference>
<dbReference type="InterPro" id="IPR013083">
    <property type="entry name" value="Znf_RING/FYVE/PHD"/>
</dbReference>
<dbReference type="Pfam" id="PF02148">
    <property type="entry name" value="zf-UBP"/>
    <property type="match status" value="1"/>
</dbReference>
<evidence type="ECO:0000259" key="1">
    <source>
        <dbReference type="PROSITE" id="PS50271"/>
    </source>
</evidence>
<organism evidence="2 3">
    <name type="scientific">Micromonospora haikouensis</name>
    <dbReference type="NCBI Taxonomy" id="686309"/>
    <lineage>
        <taxon>Bacteria</taxon>
        <taxon>Bacillati</taxon>
        <taxon>Actinomycetota</taxon>
        <taxon>Actinomycetes</taxon>
        <taxon>Micromonosporales</taxon>
        <taxon>Micromonosporaceae</taxon>
        <taxon>Micromonospora</taxon>
    </lineage>
</organism>
<accession>A0A0D0VZJ0</accession>
<dbReference type="Proteomes" id="UP000032254">
    <property type="component" value="Unassembled WGS sequence"/>
</dbReference>
<sequence>MSCEHLAGAGTAEPGTTTECPDCVAVGNADWVHLRSCLTCGHVGCCDSSPYQHASKHFAASGHPVMRSIQPGEAWRWCFVDEEIG</sequence>
<dbReference type="SUPFAM" id="SSF57850">
    <property type="entry name" value="RING/U-box"/>
    <property type="match status" value="1"/>
</dbReference>
<protein>
    <submittedName>
        <fullName evidence="2">Zinc finger, UBP-type</fullName>
    </submittedName>
</protein>
<reference evidence="2 3" key="1">
    <citation type="submission" date="2015-01" db="EMBL/GenBank/DDBJ databases">
        <title>Sequencing and annotation of Micromonospora carbonacea strain JXNU-1 genome.</title>
        <authorList>
            <person name="Long Z."/>
            <person name="Huang Y."/>
            <person name="Jiang Y."/>
        </authorList>
    </citation>
    <scope>NUCLEOTIDE SEQUENCE [LARGE SCALE GENOMIC DNA]</scope>
    <source>
        <strain evidence="2 3">JXNU-1</strain>
    </source>
</reference>
<dbReference type="Gene3D" id="3.30.40.10">
    <property type="entry name" value="Zinc/RING finger domain, C3HC4 (zinc finger)"/>
    <property type="match status" value="1"/>
</dbReference>
<name>A0A0D0VZJ0_9ACTN</name>
<dbReference type="RefSeq" id="WP_043962841.1">
    <property type="nucleotide sequence ID" value="NZ_JXSX01000001.1"/>
</dbReference>
<comment type="caution">
    <text evidence="2">The sequence shown here is derived from an EMBL/GenBank/DDBJ whole genome shotgun (WGS) entry which is preliminary data.</text>
</comment>
<evidence type="ECO:0000313" key="3">
    <source>
        <dbReference type="Proteomes" id="UP000032254"/>
    </source>
</evidence>
<proteinExistence type="predicted"/>
<gene>
    <name evidence="2" type="ORF">TK50_12195</name>
</gene>
<dbReference type="PATRIC" id="fig|47853.6.peg.2581"/>
<dbReference type="OrthoDB" id="120315at2"/>
<feature type="domain" description="UBP-type" evidence="1">
    <location>
        <begin position="1"/>
        <end position="85"/>
    </location>
</feature>
<dbReference type="InterPro" id="IPR001607">
    <property type="entry name" value="Znf_UBP"/>
</dbReference>
<evidence type="ECO:0000313" key="2">
    <source>
        <dbReference type="EMBL" id="KIR66008.1"/>
    </source>
</evidence>
<dbReference type="GeneID" id="301304883"/>
<dbReference type="AlphaFoldDB" id="A0A0D0VZJ0"/>
<keyword evidence="3" id="KW-1185">Reference proteome</keyword>
<dbReference type="GO" id="GO:0008270">
    <property type="term" value="F:zinc ion binding"/>
    <property type="evidence" value="ECO:0007669"/>
    <property type="project" value="InterPro"/>
</dbReference>
<dbReference type="PROSITE" id="PS50271">
    <property type="entry name" value="ZF_UBP"/>
    <property type="match status" value="1"/>
</dbReference>